<organism evidence="2 3">
    <name type="scientific">Mesomycoplasma dispar</name>
    <dbReference type="NCBI Taxonomy" id="86660"/>
    <lineage>
        <taxon>Bacteria</taxon>
        <taxon>Bacillati</taxon>
        <taxon>Mycoplasmatota</taxon>
        <taxon>Mycoplasmoidales</taxon>
        <taxon>Metamycoplasmataceae</taxon>
        <taxon>Mesomycoplasma</taxon>
    </lineage>
</organism>
<dbReference type="Proteomes" id="UP000289629">
    <property type="component" value="Chromosome"/>
</dbReference>
<dbReference type="EC" id="3.1.4.46" evidence="2"/>
<accession>A0AAJ5NL54</accession>
<dbReference type="InterPro" id="IPR030395">
    <property type="entry name" value="GP_PDE_dom"/>
</dbReference>
<dbReference type="GO" id="GO:0006629">
    <property type="term" value="P:lipid metabolic process"/>
    <property type="evidence" value="ECO:0007669"/>
    <property type="project" value="InterPro"/>
</dbReference>
<gene>
    <name evidence="2" type="primary">ugpQ</name>
    <name evidence="2" type="ORF">NCTC10125_00370</name>
</gene>
<keyword evidence="2" id="KW-0378">Hydrolase</keyword>
<dbReference type="Pfam" id="PF03009">
    <property type="entry name" value="GDPD"/>
    <property type="match status" value="1"/>
</dbReference>
<dbReference type="PROSITE" id="PS51704">
    <property type="entry name" value="GP_PDE"/>
    <property type="match status" value="1"/>
</dbReference>
<dbReference type="PANTHER" id="PTHR46211">
    <property type="entry name" value="GLYCEROPHOSPHORYL DIESTER PHOSPHODIESTERASE"/>
    <property type="match status" value="1"/>
</dbReference>
<dbReference type="Gene3D" id="3.20.20.190">
    <property type="entry name" value="Phosphatidylinositol (PI) phosphodiesterase"/>
    <property type="match status" value="1"/>
</dbReference>
<dbReference type="EMBL" id="LR214971">
    <property type="protein sequence ID" value="VEU61750.1"/>
    <property type="molecule type" value="Genomic_DNA"/>
</dbReference>
<evidence type="ECO:0000313" key="2">
    <source>
        <dbReference type="EMBL" id="VEU61750.1"/>
    </source>
</evidence>
<dbReference type="GO" id="GO:0008889">
    <property type="term" value="F:glycerophosphodiester phosphodiesterase activity"/>
    <property type="evidence" value="ECO:0007669"/>
    <property type="project" value="UniProtKB-EC"/>
</dbReference>
<dbReference type="KEGG" id="mds:MDIS_01910"/>
<sequence>MPKKQFLLAHRGFSGIAPENTYLAFEMAYYFCFDGVELDVHLTKDHQIVIIHDEDTFRTAGVKKVIADTNLVDLTDDDHSHFFKIETKKQTILTLDEFLNAFLNKFQIINIELKTDMNEYPGIEEEVHKLAQKYNDEFYEKIIFSSFNFATLKRLHNLDKRFKLALLFWTKNQLLVTKKSEVQKICKFLHPWTKMYQKYPELIKEYNLPINLWTIKSKSDYDQFKDDENVYAQISNYQFEK</sequence>
<dbReference type="AlphaFoldDB" id="A0AAJ5NL54"/>
<protein>
    <submittedName>
        <fullName evidence="2">Glycerophosphodiester phosphodiesterase family protein</fullName>
        <ecNumber evidence="2">3.1.4.46</ecNumber>
    </submittedName>
</protein>
<reference evidence="2 3" key="1">
    <citation type="submission" date="2019-01" db="EMBL/GenBank/DDBJ databases">
        <authorList>
            <consortium name="Pathogen Informatics"/>
        </authorList>
    </citation>
    <scope>NUCLEOTIDE SEQUENCE [LARGE SCALE GENOMIC DNA]</scope>
    <source>
        <strain evidence="2 3">NCTC10125</strain>
    </source>
</reference>
<name>A0AAJ5NL54_9BACT</name>
<evidence type="ECO:0000313" key="3">
    <source>
        <dbReference type="Proteomes" id="UP000289629"/>
    </source>
</evidence>
<dbReference type="PANTHER" id="PTHR46211:SF1">
    <property type="entry name" value="GLYCEROPHOSPHODIESTER PHOSPHODIESTERASE, CYTOPLASMIC"/>
    <property type="match status" value="1"/>
</dbReference>
<dbReference type="SUPFAM" id="SSF51695">
    <property type="entry name" value="PLC-like phosphodiesterases"/>
    <property type="match status" value="1"/>
</dbReference>
<evidence type="ECO:0000259" key="1">
    <source>
        <dbReference type="PROSITE" id="PS51704"/>
    </source>
</evidence>
<dbReference type="InterPro" id="IPR017946">
    <property type="entry name" value="PLC-like_Pdiesterase_TIM-brl"/>
</dbReference>
<feature type="domain" description="GP-PDE" evidence="1">
    <location>
        <begin position="5"/>
        <end position="241"/>
    </location>
</feature>
<proteinExistence type="predicted"/>
<dbReference type="RefSeq" id="WP_044635391.1">
    <property type="nucleotide sequence ID" value="NZ_CP007229.1"/>
</dbReference>